<name>A0A7I8J1U5_SPIIN</name>
<protein>
    <recommendedName>
        <fullName evidence="2">AIR12 DOMON domain-containing protein</fullName>
    </recommendedName>
</protein>
<evidence type="ECO:0000313" key="3">
    <source>
        <dbReference type="EMBL" id="CAA2624671.1"/>
    </source>
</evidence>
<reference evidence="3 4" key="1">
    <citation type="submission" date="2019-12" db="EMBL/GenBank/DDBJ databases">
        <authorList>
            <person name="Scholz U."/>
            <person name="Mascher M."/>
            <person name="Fiebig A."/>
        </authorList>
    </citation>
    <scope>NUCLEOTIDE SEQUENCE</scope>
</reference>
<dbReference type="EMBL" id="LR743595">
    <property type="protein sequence ID" value="CAA2624671.1"/>
    <property type="molecule type" value="Genomic_DNA"/>
</dbReference>
<dbReference type="Proteomes" id="UP001189122">
    <property type="component" value="Unassembled WGS sequence"/>
</dbReference>
<organism evidence="3">
    <name type="scientific">Spirodela intermedia</name>
    <name type="common">Intermediate duckweed</name>
    <dbReference type="NCBI Taxonomy" id="51605"/>
    <lineage>
        <taxon>Eukaryota</taxon>
        <taxon>Viridiplantae</taxon>
        <taxon>Streptophyta</taxon>
        <taxon>Embryophyta</taxon>
        <taxon>Tracheophyta</taxon>
        <taxon>Spermatophyta</taxon>
        <taxon>Magnoliopsida</taxon>
        <taxon>Liliopsida</taxon>
        <taxon>Araceae</taxon>
        <taxon>Lemnoideae</taxon>
        <taxon>Spirodela</taxon>
    </lineage>
</organism>
<dbReference type="AlphaFoldDB" id="A0A7I8J1U5"/>
<dbReference type="InterPro" id="IPR045265">
    <property type="entry name" value="AIR12_DOMON"/>
</dbReference>
<feature type="chain" id="PRO_5029832893" description="AIR12 DOMON domain-containing protein" evidence="1">
    <location>
        <begin position="29"/>
        <end position="185"/>
    </location>
</feature>
<evidence type="ECO:0000313" key="4">
    <source>
        <dbReference type="Proteomes" id="UP001189122"/>
    </source>
</evidence>
<evidence type="ECO:0000256" key="1">
    <source>
        <dbReference type="SAM" id="SignalP"/>
    </source>
</evidence>
<proteinExistence type="predicted"/>
<keyword evidence="1" id="KW-0732">Signal</keyword>
<evidence type="ECO:0000259" key="2">
    <source>
        <dbReference type="Pfam" id="PF04526"/>
    </source>
</evidence>
<accession>A0A7I8J1U5</accession>
<sequence length="185" mass="20317">MARRLKMFSLFPLLIVVLLLKGVTVGRAQSGCAARTFAGNRKYGLCSELPRLGSTLHYTHDTGSSLLRLAFSATPSASGGSYKVRKSKIDYEVSDLEAEYGSDGVMTIFATMKLPAGTTKVNQVWQVGPSVRRQPHEALIRSGELGSQSHPGFSRRRRLFRWYHQLEASQGKCENATTPTPSHCA</sequence>
<dbReference type="PANTHER" id="PTHR23130">
    <property type="entry name" value="CYTOCHROME B561 AND DOMON DOMAIN-CONTAINING PROTEIN"/>
    <property type="match status" value="1"/>
</dbReference>
<feature type="signal peptide" evidence="1">
    <location>
        <begin position="1"/>
        <end position="28"/>
    </location>
</feature>
<keyword evidence="4" id="KW-1185">Reference proteome</keyword>
<feature type="domain" description="AIR12 DOMON" evidence="2">
    <location>
        <begin position="82"/>
        <end position="135"/>
    </location>
</feature>
<gene>
    <name evidence="3" type="ORF">SI7747_08010496</name>
</gene>
<dbReference type="Pfam" id="PF04526">
    <property type="entry name" value="DUF568"/>
    <property type="match status" value="1"/>
</dbReference>
<dbReference type="EMBL" id="CACRZD030000008">
    <property type="protein sequence ID" value="CAA6664107.1"/>
    <property type="molecule type" value="Genomic_DNA"/>
</dbReference>
<dbReference type="PANTHER" id="PTHR23130:SF157">
    <property type="entry name" value="AUXIN-INDUCED IN ROOT CULTURES PROTEIN 12"/>
    <property type="match status" value="1"/>
</dbReference>